<keyword evidence="1" id="KW-0812">Transmembrane</keyword>
<keyword evidence="1" id="KW-1133">Transmembrane helix</keyword>
<name>A0A2C6C9R5_FUSNP</name>
<dbReference type="Proteomes" id="UP000222862">
    <property type="component" value="Unassembled WGS sequence"/>
</dbReference>
<evidence type="ECO:0000256" key="1">
    <source>
        <dbReference type="SAM" id="Phobius"/>
    </source>
</evidence>
<organism evidence="2 3">
    <name type="scientific">Fusobacterium nucleatum subsp. polymorphum</name>
    <name type="common">Fusobacterium polymorphum</name>
    <dbReference type="NCBI Taxonomy" id="76857"/>
    <lineage>
        <taxon>Bacteria</taxon>
        <taxon>Fusobacteriati</taxon>
        <taxon>Fusobacteriota</taxon>
        <taxon>Fusobacteriia</taxon>
        <taxon>Fusobacteriales</taxon>
        <taxon>Fusobacteriaceae</taxon>
        <taxon>Fusobacterium</taxon>
    </lineage>
</organism>
<dbReference type="EMBL" id="NJGI01000004">
    <property type="protein sequence ID" value="PGH21061.1"/>
    <property type="molecule type" value="Genomic_DNA"/>
</dbReference>
<reference evidence="2 3" key="1">
    <citation type="submission" date="2017-06" db="EMBL/GenBank/DDBJ databases">
        <title>Genome sequencing of Fusobacterium nucleatum subsp. polymorphum KCOM 1232 (=ChDC F37).</title>
        <authorList>
            <person name="Kook J.-K."/>
            <person name="Park S.-N."/>
            <person name="Lim Y.K."/>
            <person name="Roh H."/>
        </authorList>
    </citation>
    <scope>NUCLEOTIDE SEQUENCE [LARGE SCALE GENOMIC DNA]</scope>
    <source>
        <strain evidence="3">KCOM 1232 ( ChDC F37)</strain>
    </source>
</reference>
<feature type="transmembrane region" description="Helical" evidence="1">
    <location>
        <begin position="95"/>
        <end position="113"/>
    </location>
</feature>
<gene>
    <name evidence="2" type="ORF">RN96_08420</name>
</gene>
<sequence>MKYKGKDIAEISITLIIILNFLIIFTKIRNIELLYILIFLFLNVYIIIFIGDTKEKYLMKKKILKVNKIMFIGINTLIFFYIFKEPYFFLSKNKILILLGNIFIGYSSLIFIQKIKLSLNLFKEIIKIFFISGLIYYLPIILFI</sequence>
<accession>A0A2C6C9R5</accession>
<feature type="transmembrane region" description="Helical" evidence="1">
    <location>
        <begin position="63"/>
        <end position="83"/>
    </location>
</feature>
<feature type="transmembrane region" description="Helical" evidence="1">
    <location>
        <begin position="34"/>
        <end position="51"/>
    </location>
</feature>
<dbReference type="AlphaFoldDB" id="A0A2C6C9R5"/>
<keyword evidence="1" id="KW-0472">Membrane</keyword>
<proteinExistence type="predicted"/>
<evidence type="ECO:0000313" key="2">
    <source>
        <dbReference type="EMBL" id="PGH21061.1"/>
    </source>
</evidence>
<dbReference type="RefSeq" id="WP_098703083.1">
    <property type="nucleotide sequence ID" value="NZ_CP077110.1"/>
</dbReference>
<feature type="transmembrane region" description="Helical" evidence="1">
    <location>
        <begin position="7"/>
        <end position="28"/>
    </location>
</feature>
<comment type="caution">
    <text evidence="2">The sequence shown here is derived from an EMBL/GenBank/DDBJ whole genome shotgun (WGS) entry which is preliminary data.</text>
</comment>
<feature type="transmembrane region" description="Helical" evidence="1">
    <location>
        <begin position="125"/>
        <end position="143"/>
    </location>
</feature>
<protein>
    <submittedName>
        <fullName evidence="2">Uncharacterized protein</fullName>
    </submittedName>
</protein>
<evidence type="ECO:0000313" key="3">
    <source>
        <dbReference type="Proteomes" id="UP000222862"/>
    </source>
</evidence>